<protein>
    <submittedName>
        <fullName evidence="11">G2/mitotic-specific cyclin-B2</fullName>
    </submittedName>
</protein>
<dbReference type="SUPFAM" id="SSF47954">
    <property type="entry name" value="Cyclin-like"/>
    <property type="match status" value="2"/>
</dbReference>
<dbReference type="PROSITE" id="PS00292">
    <property type="entry name" value="CYCLINS"/>
    <property type="match status" value="1"/>
</dbReference>
<dbReference type="CTD" id="9133"/>
<keyword evidence="5 7" id="KW-0195">Cyclin</keyword>
<dbReference type="Pfam" id="PF02984">
    <property type="entry name" value="Cyclin_C"/>
    <property type="match status" value="1"/>
</dbReference>
<dbReference type="Pfam" id="PF00134">
    <property type="entry name" value="Cyclin_N"/>
    <property type="match status" value="1"/>
</dbReference>
<sequence>MEVRVARNNVRNITTRTKANAGPARRAVLGELSNVPIAARTETAPGKKVDLKPRLAVQPSLRADEALALPLPVVPVEIHHDVSMKEEELCQAFSEALIEDIDEGDGDQPQLCSEYVKDIYAYLHGLEVQQPVRAKYMTGYDINERMRALLIDWLIQVHSRFQLLPETLYMTVAILDRYLQIQPVSRRKLQLVGVTSMLLASKYEEMFAPEVGDFSYITDNAFTCAQIREMEMLILRGLNFELGRPLPLHFLRRASKAGNADIEKHTLAKYLLELTLTDYEMVHYRPSELAAAASCLSQLVLEGQKWTATQQHYSTYDEAHLHPIMQHMAKNIVKVNEGLTKHVAVKNKYASHKLMAISQLEQLKSSVIKDLASSLLAK</sequence>
<dbReference type="InterPro" id="IPR036915">
    <property type="entry name" value="Cyclin-like_sf"/>
</dbReference>
<evidence type="ECO:0000259" key="8">
    <source>
        <dbReference type="SMART" id="SM00385"/>
    </source>
</evidence>
<dbReference type="GO" id="GO:0016538">
    <property type="term" value="F:cyclin-dependent protein serine/threonine kinase regulator activity"/>
    <property type="evidence" value="ECO:0007669"/>
    <property type="project" value="UniProtKB-ARBA"/>
</dbReference>
<evidence type="ECO:0000256" key="3">
    <source>
        <dbReference type="ARBA" id="ARBA00022618"/>
    </source>
</evidence>
<keyword evidence="3" id="KW-0132">Cell division</keyword>
<gene>
    <name evidence="11" type="primary">ccnb2</name>
</gene>
<dbReference type="OrthoDB" id="5590282at2759"/>
<dbReference type="GO" id="GO:0005829">
    <property type="term" value="C:cytosol"/>
    <property type="evidence" value="ECO:0007669"/>
    <property type="project" value="UniProtKB-ARBA"/>
</dbReference>
<evidence type="ECO:0000256" key="5">
    <source>
        <dbReference type="ARBA" id="ARBA00023127"/>
    </source>
</evidence>
<dbReference type="Gene3D" id="1.10.472.10">
    <property type="entry name" value="Cyclin-like"/>
    <property type="match status" value="2"/>
</dbReference>
<dbReference type="GO" id="GO:0051301">
    <property type="term" value="P:cell division"/>
    <property type="evidence" value="ECO:0007669"/>
    <property type="project" value="UniProtKB-KW"/>
</dbReference>
<organism evidence="10 11">
    <name type="scientific">Clupea harengus</name>
    <name type="common">Atlantic herring</name>
    <dbReference type="NCBI Taxonomy" id="7950"/>
    <lineage>
        <taxon>Eukaryota</taxon>
        <taxon>Metazoa</taxon>
        <taxon>Chordata</taxon>
        <taxon>Craniata</taxon>
        <taxon>Vertebrata</taxon>
        <taxon>Euteleostomi</taxon>
        <taxon>Actinopterygii</taxon>
        <taxon>Neopterygii</taxon>
        <taxon>Teleostei</taxon>
        <taxon>Clupei</taxon>
        <taxon>Clupeiformes</taxon>
        <taxon>Clupeoidei</taxon>
        <taxon>Clupeidae</taxon>
        <taxon>Clupea</taxon>
    </lineage>
</organism>
<feature type="domain" description="Cyclin-like" evidence="8">
    <location>
        <begin position="152"/>
        <end position="236"/>
    </location>
</feature>
<dbReference type="InterPro" id="IPR048258">
    <property type="entry name" value="Cyclins_cyclin-box"/>
</dbReference>
<dbReference type="InterPro" id="IPR006671">
    <property type="entry name" value="Cyclin_N"/>
</dbReference>
<dbReference type="SMART" id="SM01332">
    <property type="entry name" value="Cyclin_C"/>
    <property type="match status" value="1"/>
</dbReference>
<dbReference type="RefSeq" id="XP_031442831.1">
    <property type="nucleotide sequence ID" value="XM_031586971.2"/>
</dbReference>
<evidence type="ECO:0000256" key="2">
    <source>
        <dbReference type="ARBA" id="ARBA00006955"/>
    </source>
</evidence>
<dbReference type="Proteomes" id="UP000515152">
    <property type="component" value="Chromosome 20"/>
</dbReference>
<evidence type="ECO:0000256" key="1">
    <source>
        <dbReference type="ARBA" id="ARBA00003222"/>
    </source>
</evidence>
<evidence type="ECO:0000313" key="10">
    <source>
        <dbReference type="Proteomes" id="UP000515152"/>
    </source>
</evidence>
<evidence type="ECO:0000313" key="11">
    <source>
        <dbReference type="RefSeq" id="XP_031442831.1"/>
    </source>
</evidence>
<evidence type="ECO:0000259" key="9">
    <source>
        <dbReference type="SMART" id="SM01332"/>
    </source>
</evidence>
<comment type="function">
    <text evidence="1">Essential for the control of the cell cycle at the G2/M (mitosis) transition.</text>
</comment>
<reference evidence="11" key="1">
    <citation type="submission" date="2025-08" db="UniProtKB">
        <authorList>
            <consortium name="RefSeq"/>
        </authorList>
    </citation>
    <scope>IDENTIFICATION</scope>
</reference>
<name>A0A6P8GXW9_CLUHA</name>
<proteinExistence type="inferred from homology"/>
<evidence type="ECO:0000256" key="4">
    <source>
        <dbReference type="ARBA" id="ARBA00022776"/>
    </source>
</evidence>
<dbReference type="InterPro" id="IPR013763">
    <property type="entry name" value="Cyclin-like_dom"/>
</dbReference>
<dbReference type="KEGG" id="char:105910390"/>
<dbReference type="InterPro" id="IPR004367">
    <property type="entry name" value="Cyclin_C-dom"/>
</dbReference>
<feature type="domain" description="Cyclin-like" evidence="8">
    <location>
        <begin position="249"/>
        <end position="330"/>
    </location>
</feature>
<comment type="similarity">
    <text evidence="2">Belongs to the cyclin family. Cyclin AB subfamily.</text>
</comment>
<keyword evidence="4" id="KW-0498">Mitosis</keyword>
<dbReference type="InterPro" id="IPR039361">
    <property type="entry name" value="Cyclin"/>
</dbReference>
<dbReference type="PANTHER" id="PTHR10177">
    <property type="entry name" value="CYCLINS"/>
    <property type="match status" value="1"/>
</dbReference>
<accession>A0A6P8GXW9</accession>
<keyword evidence="10" id="KW-1185">Reference proteome</keyword>
<dbReference type="SMART" id="SM00385">
    <property type="entry name" value="CYCLIN"/>
    <property type="match status" value="2"/>
</dbReference>
<dbReference type="GeneID" id="105910390"/>
<evidence type="ECO:0000256" key="7">
    <source>
        <dbReference type="RuleBase" id="RU000383"/>
    </source>
</evidence>
<evidence type="ECO:0000256" key="6">
    <source>
        <dbReference type="ARBA" id="ARBA00023306"/>
    </source>
</evidence>
<feature type="domain" description="Cyclin C-terminal" evidence="9">
    <location>
        <begin position="245"/>
        <end position="363"/>
    </location>
</feature>
<dbReference type="FunFam" id="1.10.472.10:FF:000005">
    <property type="entry name" value="G2/mitotic-specific cyclin B"/>
    <property type="match status" value="1"/>
</dbReference>
<keyword evidence="6" id="KW-0131">Cell cycle</keyword>
<dbReference type="AlphaFoldDB" id="A0A6P8GXW9"/>
<dbReference type="FunFam" id="1.10.472.10:FF:000198">
    <property type="entry name" value="G2/mitotic-specific cyclin-B1"/>
    <property type="match status" value="1"/>
</dbReference>